<accession>A9U851</accession>
<feature type="region of interest" description="Disordered" evidence="1">
    <location>
        <begin position="1"/>
        <end position="26"/>
    </location>
</feature>
<evidence type="ECO:0000256" key="1">
    <source>
        <dbReference type="SAM" id="MobiDB-lite"/>
    </source>
</evidence>
<name>A9U851_PHYPA</name>
<feature type="transmembrane region" description="Helical" evidence="2">
    <location>
        <begin position="67"/>
        <end position="88"/>
    </location>
</feature>
<dbReference type="AlphaFoldDB" id="A9U851"/>
<sequence length="295" mass="30671">MTGWFHRRASLSATRREVPSGPPPTGNGLMMRTCLVGQLAAAPDWARAGASAPRARAPRARPAWRRLMLKALSFMVCLRVAVGLAGWLGPMPGMHGPLLFSTLSCGSGWIIQSPHCVTDRDLCACGRDRQLQQGGRAAGDGPARTEPPGAGAGDRAARNPADPHRPRRDADRRGPPPAGARPRHHAACGAGQGGSGQPARRARGPHRGGPAAQPGAAPDAAADRPVQQGHAQGPLGRGRGLFHEHCRMADLGPHGPGPGLHARAASAHRGHARAGRAPVPDRPGAHPGRAQRRAL</sequence>
<feature type="compositionally biased region" description="Basic and acidic residues" evidence="1">
    <location>
        <begin position="155"/>
        <end position="174"/>
    </location>
</feature>
<feature type="region of interest" description="Disordered" evidence="1">
    <location>
        <begin position="132"/>
        <end position="295"/>
    </location>
</feature>
<evidence type="ECO:0000256" key="2">
    <source>
        <dbReference type="SAM" id="Phobius"/>
    </source>
</evidence>
<reference evidence="3" key="1">
    <citation type="journal article" date="2008" name="Science">
        <title>The Physcomitrella genome reveals evolutionary insights into the conquest of land by plants.</title>
        <authorList>
            <person name="Rensing S."/>
            <person name="Lang D."/>
            <person name="Zimmer A."/>
            <person name="Terry A."/>
            <person name="Salamov A."/>
            <person name="Shapiro H."/>
            <person name="Nishiyama T."/>
            <person name="Perroud P.-F."/>
            <person name="Lindquist E."/>
            <person name="Kamisugi Y."/>
            <person name="Tanahashi T."/>
            <person name="Sakakibara K."/>
            <person name="Fujita T."/>
            <person name="Oishi K."/>
            <person name="Shin-I T."/>
            <person name="Kuroki Y."/>
            <person name="Toyoda A."/>
            <person name="Suzuki Y."/>
            <person name="Hashimoto A."/>
            <person name="Yamaguchi K."/>
            <person name="Sugano A."/>
            <person name="Kohara Y."/>
            <person name="Fujiyama A."/>
            <person name="Anterola A."/>
            <person name="Aoki S."/>
            <person name="Ashton N."/>
            <person name="Barbazuk W.B."/>
            <person name="Barker E."/>
            <person name="Bennetzen J."/>
            <person name="Bezanilla M."/>
            <person name="Blankenship R."/>
            <person name="Cho S.H."/>
            <person name="Dutcher S."/>
            <person name="Estelle M."/>
            <person name="Fawcett J.A."/>
            <person name="Gundlach H."/>
            <person name="Hanada K."/>
            <person name="Heyl A."/>
            <person name="Hicks K.A."/>
            <person name="Hugh J."/>
            <person name="Lohr M."/>
            <person name="Mayer K."/>
            <person name="Melkozernov A."/>
            <person name="Murata T."/>
            <person name="Nelson D."/>
            <person name="Pils B."/>
            <person name="Prigge M."/>
            <person name="Reiss B."/>
            <person name="Renner T."/>
            <person name="Rombauts S."/>
            <person name="Rushton P."/>
            <person name="Sanderfoot A."/>
            <person name="Schween G."/>
            <person name="Shiu S.-H."/>
            <person name="Stueber K."/>
            <person name="Theodoulou F.L."/>
            <person name="Tu H."/>
            <person name="Van de Peer Y."/>
            <person name="Verrier P.J."/>
            <person name="Waters E."/>
            <person name="Wood A."/>
            <person name="Yang L."/>
            <person name="Cove D."/>
            <person name="Cuming A."/>
            <person name="Hasebe M."/>
            <person name="Lucas S."/>
            <person name="Mishler D.B."/>
            <person name="Reski R."/>
            <person name="Grigoriev I."/>
            <person name="Quatrano R.S."/>
            <person name="Boore J.L."/>
        </authorList>
    </citation>
    <scope>NUCLEOTIDE SEQUENCE [LARGE SCALE GENOMIC DNA]</scope>
</reference>
<feature type="compositionally biased region" description="Low complexity" evidence="1">
    <location>
        <begin position="208"/>
        <end position="225"/>
    </location>
</feature>
<dbReference type="EMBL" id="DS546828">
    <property type="protein sequence ID" value="EDQ48152.1"/>
    <property type="molecule type" value="Genomic_DNA"/>
</dbReference>
<keyword evidence="2" id="KW-0472">Membrane</keyword>
<keyword evidence="2" id="KW-0812">Transmembrane</keyword>
<organism>
    <name type="scientific">Physcomitrium patens</name>
    <name type="common">Spreading-leaved earth moss</name>
    <name type="synonym">Physcomitrella patens</name>
    <dbReference type="NCBI Taxonomy" id="3218"/>
    <lineage>
        <taxon>Eukaryota</taxon>
        <taxon>Viridiplantae</taxon>
        <taxon>Streptophyta</taxon>
        <taxon>Embryophyta</taxon>
        <taxon>Bryophyta</taxon>
        <taxon>Bryophytina</taxon>
        <taxon>Bryopsida</taxon>
        <taxon>Funariidae</taxon>
        <taxon>Funariales</taxon>
        <taxon>Funariaceae</taxon>
        <taxon>Physcomitrium</taxon>
    </lineage>
</organism>
<proteinExistence type="predicted"/>
<keyword evidence="2" id="KW-1133">Transmembrane helix</keyword>
<protein>
    <submittedName>
        <fullName evidence="3">Predicted protein</fullName>
    </submittedName>
</protein>
<evidence type="ECO:0000313" key="3">
    <source>
        <dbReference type="EMBL" id="EDQ48152.1"/>
    </source>
</evidence>
<gene>
    <name evidence="3" type="ORF">PHYPADRAFT_104227</name>
</gene>